<dbReference type="GO" id="GO:0008168">
    <property type="term" value="F:methyltransferase activity"/>
    <property type="evidence" value="ECO:0007669"/>
    <property type="project" value="UniProtKB-KW"/>
</dbReference>
<organism evidence="1 2">
    <name type="scientific">Variovorax dokdonensis</name>
    <dbReference type="NCBI Taxonomy" id="344883"/>
    <lineage>
        <taxon>Bacteria</taxon>
        <taxon>Pseudomonadati</taxon>
        <taxon>Pseudomonadota</taxon>
        <taxon>Betaproteobacteria</taxon>
        <taxon>Burkholderiales</taxon>
        <taxon>Comamonadaceae</taxon>
        <taxon>Variovorax</taxon>
    </lineage>
</organism>
<dbReference type="RefSeq" id="WP_286661073.1">
    <property type="nucleotide sequence ID" value="NZ_JASZYV010000003.1"/>
</dbReference>
<dbReference type="InterPro" id="IPR029063">
    <property type="entry name" value="SAM-dependent_MTases_sf"/>
</dbReference>
<dbReference type="SUPFAM" id="SSF53335">
    <property type="entry name" value="S-adenosyl-L-methionine-dependent methyltransferases"/>
    <property type="match status" value="1"/>
</dbReference>
<accession>A0ABT7NDP1</accession>
<name>A0ABT7NDP1_9BURK</name>
<dbReference type="EMBL" id="JASZYV010000003">
    <property type="protein sequence ID" value="MDM0045970.1"/>
    <property type="molecule type" value="Genomic_DNA"/>
</dbReference>
<keyword evidence="2" id="KW-1185">Reference proteome</keyword>
<proteinExistence type="predicted"/>
<dbReference type="NCBIfam" id="TIGR04325">
    <property type="entry name" value="MTase_LIC12133"/>
    <property type="match status" value="1"/>
</dbReference>
<evidence type="ECO:0000313" key="2">
    <source>
        <dbReference type="Proteomes" id="UP001174908"/>
    </source>
</evidence>
<dbReference type="GO" id="GO:0032259">
    <property type="term" value="P:methylation"/>
    <property type="evidence" value="ECO:0007669"/>
    <property type="project" value="UniProtKB-KW"/>
</dbReference>
<reference evidence="1" key="1">
    <citation type="submission" date="2023-06" db="EMBL/GenBank/DDBJ databases">
        <authorList>
            <person name="Jiang Y."/>
            <person name="Liu Q."/>
        </authorList>
    </citation>
    <scope>NUCLEOTIDE SEQUENCE</scope>
    <source>
        <strain evidence="1">CGMCC 1.12089</strain>
    </source>
</reference>
<keyword evidence="1" id="KW-0489">Methyltransferase</keyword>
<keyword evidence="1" id="KW-0808">Transferase</keyword>
<protein>
    <submittedName>
        <fullName evidence="1">TIGR04325 family methyltransferase</fullName>
    </submittedName>
</protein>
<sequence length="240" mass="26713">MTNIEENLFMGSFKSFDDARQNVPASHAGGYDNAAGAKTMYSHQIYNWDYPALFWIGDSIHRGMRRIFDLGGHVGIKFYAFGRVLDFPADLSWTVCDVPGVAQTGRELAAERGAGPKLRFCTDWREADGTDVLLISGALQYLPTTLGEILQGLARKPRRVILNTTAMHGQRTIFTHNSIGIGICPYRIQLQDEIQQDLVQAGYRRKDSWINEGKPIQVPFVEGGDGAYYGGMCFDLKAPD</sequence>
<evidence type="ECO:0000313" key="1">
    <source>
        <dbReference type="EMBL" id="MDM0045970.1"/>
    </source>
</evidence>
<gene>
    <name evidence="1" type="ORF">QTH91_15890</name>
</gene>
<dbReference type="InterPro" id="IPR027612">
    <property type="entry name" value="Put_MTase_LIC12133"/>
</dbReference>
<dbReference type="Proteomes" id="UP001174908">
    <property type="component" value="Unassembled WGS sequence"/>
</dbReference>
<dbReference type="Gene3D" id="3.40.50.150">
    <property type="entry name" value="Vaccinia Virus protein VP39"/>
    <property type="match status" value="1"/>
</dbReference>
<comment type="caution">
    <text evidence="1">The sequence shown here is derived from an EMBL/GenBank/DDBJ whole genome shotgun (WGS) entry which is preliminary data.</text>
</comment>